<evidence type="ECO:0000313" key="2">
    <source>
        <dbReference type="EMBL" id="KAL5104257.1"/>
    </source>
</evidence>
<dbReference type="EMBL" id="JAKROA010000013">
    <property type="protein sequence ID" value="KAL5104257.1"/>
    <property type="molecule type" value="Genomic_DNA"/>
</dbReference>
<accession>A0ABR4Q3W7</accession>
<evidence type="ECO:0000256" key="1">
    <source>
        <dbReference type="SAM" id="MobiDB-lite"/>
    </source>
</evidence>
<comment type="caution">
    <text evidence="2">The sequence shown here is derived from an EMBL/GenBank/DDBJ whole genome shotgun (WGS) entry which is preliminary data.</text>
</comment>
<sequence length="118" mass="12838">MPTSFPPLPSTLNLSPSSPSSPPSSFTSPRLPHPRPHPMIATTNPNSSTRRAARHCQCAPHKMIEGGSKTHTLLHNNRKCGDGGPQQDRGMRSLSLLLSLTHSLDEGWSGLQHCWLSQ</sequence>
<name>A0ABR4Q3W7_9CEST</name>
<dbReference type="Proteomes" id="UP001651158">
    <property type="component" value="Unassembled WGS sequence"/>
</dbReference>
<proteinExistence type="predicted"/>
<feature type="compositionally biased region" description="Low complexity" evidence="1">
    <location>
        <begin position="10"/>
        <end position="30"/>
    </location>
</feature>
<reference evidence="2 3" key="1">
    <citation type="journal article" date="2022" name="Front. Cell. Infect. Microbiol.">
        <title>The Genomes of Two Strains of Taenia crassiceps the Animal Model for the Study of Human Cysticercosis.</title>
        <authorList>
            <person name="Bobes R.J."/>
            <person name="Estrada K."/>
            <person name="Rios-Valencia D.G."/>
            <person name="Calderon-Gallegos A."/>
            <person name="de la Torre P."/>
            <person name="Carrero J.C."/>
            <person name="Sanchez-Flores A."/>
            <person name="Laclette J.P."/>
        </authorList>
    </citation>
    <scope>NUCLEOTIDE SEQUENCE [LARGE SCALE GENOMIC DNA]</scope>
    <source>
        <strain evidence="2">WFUcys</strain>
    </source>
</reference>
<gene>
    <name evidence="2" type="ORF">TcWFU_004416</name>
</gene>
<evidence type="ECO:0000313" key="3">
    <source>
        <dbReference type="Proteomes" id="UP001651158"/>
    </source>
</evidence>
<keyword evidence="3" id="KW-1185">Reference proteome</keyword>
<feature type="compositionally biased region" description="Polar residues" evidence="1">
    <location>
        <begin position="41"/>
        <end position="50"/>
    </location>
</feature>
<organism evidence="2 3">
    <name type="scientific">Taenia crassiceps</name>
    <dbReference type="NCBI Taxonomy" id="6207"/>
    <lineage>
        <taxon>Eukaryota</taxon>
        <taxon>Metazoa</taxon>
        <taxon>Spiralia</taxon>
        <taxon>Lophotrochozoa</taxon>
        <taxon>Platyhelminthes</taxon>
        <taxon>Cestoda</taxon>
        <taxon>Eucestoda</taxon>
        <taxon>Cyclophyllidea</taxon>
        <taxon>Taeniidae</taxon>
        <taxon>Taenia</taxon>
    </lineage>
</organism>
<feature type="region of interest" description="Disordered" evidence="1">
    <location>
        <begin position="1"/>
        <end position="53"/>
    </location>
</feature>
<protein>
    <submittedName>
        <fullName evidence="2">Uncharacterized protein</fullName>
    </submittedName>
</protein>